<evidence type="ECO:0000256" key="1">
    <source>
        <dbReference type="ARBA" id="ARBA00009437"/>
    </source>
</evidence>
<dbReference type="Gene3D" id="3.40.190.10">
    <property type="entry name" value="Periplasmic binding protein-like II"/>
    <property type="match status" value="2"/>
</dbReference>
<keyword evidence="2" id="KW-0805">Transcription regulation</keyword>
<reference evidence="6 7" key="1">
    <citation type="submission" date="2017-12" db="EMBL/GenBank/DDBJ databases">
        <authorList>
            <person name="Hurst M.R.H."/>
        </authorList>
    </citation>
    <scope>NUCLEOTIDE SEQUENCE [LARGE SCALE GENOMIC DNA]</scope>
    <source>
        <strain evidence="6 7">SY-3-19</strain>
    </source>
</reference>
<evidence type="ECO:0000313" key="7">
    <source>
        <dbReference type="Proteomes" id="UP000239504"/>
    </source>
</evidence>
<dbReference type="PANTHER" id="PTHR30537:SF26">
    <property type="entry name" value="GLYCINE CLEAVAGE SYSTEM TRANSCRIPTIONAL ACTIVATOR"/>
    <property type="match status" value="1"/>
</dbReference>
<feature type="domain" description="HTH lysR-type" evidence="5">
    <location>
        <begin position="5"/>
        <end position="62"/>
    </location>
</feature>
<dbReference type="GO" id="GO:0006351">
    <property type="term" value="P:DNA-templated transcription"/>
    <property type="evidence" value="ECO:0007669"/>
    <property type="project" value="TreeGrafter"/>
</dbReference>
<evidence type="ECO:0000256" key="3">
    <source>
        <dbReference type="ARBA" id="ARBA00023125"/>
    </source>
</evidence>
<dbReference type="PRINTS" id="PR00039">
    <property type="entry name" value="HTHLYSR"/>
</dbReference>
<protein>
    <submittedName>
        <fullName evidence="6">LysR family transcriptional regulator</fullName>
    </submittedName>
</protein>
<dbReference type="NCBIfam" id="NF008352">
    <property type="entry name" value="PRK11139.1"/>
    <property type="match status" value="1"/>
</dbReference>
<evidence type="ECO:0000313" key="6">
    <source>
        <dbReference type="EMBL" id="PQA87855.1"/>
    </source>
</evidence>
<sequence length="311" mass="33632">MKQLPPLNALRVFEAAARHLSFTKAAEELHVTPGAVSQQIKALEDFLQTPVFRRHKRALLLTDEAQASLPILREGFDKLVEAGEILAKKADAGRLTVSVAPSFASKWLVPRLDRFQEAHPDIDVWVSADMNVVDFAVDDVDIAIRYGPGQYPGLVMEHLMAEKIVPVCSPQLLTGENPIKTPADLIHHTLLHDSGNDKDPSCPTWPMWLKAAGVDHKAGDRGLKFNQSSLVIEAAVAGKGVALAKSALALADLEAARLVIPFDLTTPTEFSYYIVHPPSKSSSPAVKAFKAWVAKEAAESVDAADAQEAAA</sequence>
<dbReference type="InterPro" id="IPR000847">
    <property type="entry name" value="LysR_HTH_N"/>
</dbReference>
<dbReference type="Proteomes" id="UP000239504">
    <property type="component" value="Unassembled WGS sequence"/>
</dbReference>
<dbReference type="InterPro" id="IPR058163">
    <property type="entry name" value="LysR-type_TF_proteobact-type"/>
</dbReference>
<dbReference type="Pfam" id="PF00126">
    <property type="entry name" value="HTH_1"/>
    <property type="match status" value="1"/>
</dbReference>
<dbReference type="Gene3D" id="1.10.10.10">
    <property type="entry name" value="Winged helix-like DNA-binding domain superfamily/Winged helix DNA-binding domain"/>
    <property type="match status" value="1"/>
</dbReference>
<dbReference type="GO" id="GO:0043565">
    <property type="term" value="F:sequence-specific DNA binding"/>
    <property type="evidence" value="ECO:0007669"/>
    <property type="project" value="TreeGrafter"/>
</dbReference>
<dbReference type="EMBL" id="PJCH01000005">
    <property type="protein sequence ID" value="PQA87855.1"/>
    <property type="molecule type" value="Genomic_DNA"/>
</dbReference>
<dbReference type="OrthoDB" id="9794694at2"/>
<evidence type="ECO:0000256" key="2">
    <source>
        <dbReference type="ARBA" id="ARBA00023015"/>
    </source>
</evidence>
<proteinExistence type="inferred from homology"/>
<comment type="similarity">
    <text evidence="1">Belongs to the LysR transcriptional regulatory family.</text>
</comment>
<keyword evidence="4" id="KW-0804">Transcription</keyword>
<dbReference type="FunFam" id="1.10.10.10:FF:000038">
    <property type="entry name" value="Glycine cleavage system transcriptional activator"/>
    <property type="match status" value="1"/>
</dbReference>
<dbReference type="SUPFAM" id="SSF46785">
    <property type="entry name" value="Winged helix' DNA-binding domain"/>
    <property type="match status" value="1"/>
</dbReference>
<dbReference type="Pfam" id="PF03466">
    <property type="entry name" value="LysR_substrate"/>
    <property type="match status" value="1"/>
</dbReference>
<keyword evidence="3" id="KW-0238">DNA-binding</keyword>
<dbReference type="InterPro" id="IPR036390">
    <property type="entry name" value="WH_DNA-bd_sf"/>
</dbReference>
<dbReference type="SUPFAM" id="SSF53850">
    <property type="entry name" value="Periplasmic binding protein-like II"/>
    <property type="match status" value="1"/>
</dbReference>
<evidence type="ECO:0000259" key="5">
    <source>
        <dbReference type="PROSITE" id="PS50931"/>
    </source>
</evidence>
<dbReference type="InterPro" id="IPR005119">
    <property type="entry name" value="LysR_subst-bd"/>
</dbReference>
<accession>A0A2S7K5R6</accession>
<dbReference type="CDD" id="cd08432">
    <property type="entry name" value="PBP2_GcdR_TrpI_HvrB_AmpR_like"/>
    <property type="match status" value="1"/>
</dbReference>
<dbReference type="PANTHER" id="PTHR30537">
    <property type="entry name" value="HTH-TYPE TRANSCRIPTIONAL REGULATOR"/>
    <property type="match status" value="1"/>
</dbReference>
<dbReference type="RefSeq" id="WP_104829100.1">
    <property type="nucleotide sequence ID" value="NZ_PJCH01000005.1"/>
</dbReference>
<gene>
    <name evidence="6" type="ORF">CW354_05740</name>
</gene>
<organism evidence="6 7">
    <name type="scientific">Hyphococcus luteus</name>
    <dbReference type="NCBI Taxonomy" id="2058213"/>
    <lineage>
        <taxon>Bacteria</taxon>
        <taxon>Pseudomonadati</taxon>
        <taxon>Pseudomonadota</taxon>
        <taxon>Alphaproteobacteria</taxon>
        <taxon>Parvularculales</taxon>
        <taxon>Parvularculaceae</taxon>
        <taxon>Hyphococcus</taxon>
    </lineage>
</organism>
<evidence type="ECO:0000256" key="4">
    <source>
        <dbReference type="ARBA" id="ARBA00023163"/>
    </source>
</evidence>
<dbReference type="GO" id="GO:0003700">
    <property type="term" value="F:DNA-binding transcription factor activity"/>
    <property type="evidence" value="ECO:0007669"/>
    <property type="project" value="InterPro"/>
</dbReference>
<comment type="caution">
    <text evidence="6">The sequence shown here is derived from an EMBL/GenBank/DDBJ whole genome shotgun (WGS) entry which is preliminary data.</text>
</comment>
<dbReference type="InterPro" id="IPR036388">
    <property type="entry name" value="WH-like_DNA-bd_sf"/>
</dbReference>
<name>A0A2S7K5R6_9PROT</name>
<keyword evidence="7" id="KW-1185">Reference proteome</keyword>
<dbReference type="PROSITE" id="PS50931">
    <property type="entry name" value="HTH_LYSR"/>
    <property type="match status" value="1"/>
</dbReference>
<dbReference type="FunFam" id="3.40.190.10:FF:000017">
    <property type="entry name" value="Glycine cleavage system transcriptional activator"/>
    <property type="match status" value="1"/>
</dbReference>
<dbReference type="AlphaFoldDB" id="A0A2S7K5R6"/>